<dbReference type="InterPro" id="IPR050382">
    <property type="entry name" value="MFS_Na/Anion_cotransporter"/>
</dbReference>
<dbReference type="AlphaFoldDB" id="A0A1J1IB38"/>
<sequence>MVSKSAFKPIEKEGKIGFKARNVLWYLTFSGFAINYMIRVNVSIAIVDMIDTNFKKLSSEKKVVTSECIVEQNLTTTPELNNKSYLEDNLKYVSIERRLLDFLGVEYERDGFKWDEHQQSHVLGSFYWLHWLTQLPGGILATKYGTKYIFLFSNLFACLLCIIMPISCYFNYRWMTFLRVIQGFIAGFAWPAMNSLTSKWIPPNERSKFISSYQGSSIGVAISLPILGYIIKISSWEWAFHSCAICGVIWSICWLYYVYDSPENHPRIHPKEKEYILKSLGSSVIRSDEKKIETPWKEILTSKPVWIHSLAQWGGIWGIFTIMTQAPTYFRFIHGWGIEMAGILSGFPHLLRVTFAILFSLAGDYILSKNMMTRSNLRKLATFFSLIVNGLAVICFALSGCNVVSAVFFLTFSLAMHGAVSTGVLASIVDISPNFSSITLGIVSTVSIMTGFVSPIVVGYITFENQSVQAWQYIFLICAAKQLFCGTIFILFNDSSLQSWNNPKIETTQNIKEMKALNVDIEEKNDE</sequence>
<keyword evidence="4" id="KW-0769">Symport</keyword>
<name>A0A1J1IB38_9DIPT</name>
<evidence type="ECO:0000256" key="4">
    <source>
        <dbReference type="ARBA" id="ARBA00022847"/>
    </source>
</evidence>
<dbReference type="InterPro" id="IPR036259">
    <property type="entry name" value="MFS_trans_sf"/>
</dbReference>
<dbReference type="InterPro" id="IPR011701">
    <property type="entry name" value="MFS"/>
</dbReference>
<keyword evidence="2" id="KW-0813">Transport</keyword>
<dbReference type="PANTHER" id="PTHR11662:SF79">
    <property type="entry name" value="NA[+]-DEPENDENT INORGANIC PHOSPHATE COTRANSPORTER, ISOFORM A"/>
    <property type="match status" value="1"/>
</dbReference>
<feature type="transmembrane region" description="Helical" evidence="7">
    <location>
        <begin position="213"/>
        <end position="232"/>
    </location>
</feature>
<feature type="transmembrane region" description="Helical" evidence="7">
    <location>
        <begin position="473"/>
        <end position="492"/>
    </location>
</feature>
<organism evidence="9 10">
    <name type="scientific">Clunio marinus</name>
    <dbReference type="NCBI Taxonomy" id="568069"/>
    <lineage>
        <taxon>Eukaryota</taxon>
        <taxon>Metazoa</taxon>
        <taxon>Ecdysozoa</taxon>
        <taxon>Arthropoda</taxon>
        <taxon>Hexapoda</taxon>
        <taxon>Insecta</taxon>
        <taxon>Pterygota</taxon>
        <taxon>Neoptera</taxon>
        <taxon>Endopterygota</taxon>
        <taxon>Diptera</taxon>
        <taxon>Nematocera</taxon>
        <taxon>Chironomoidea</taxon>
        <taxon>Chironomidae</taxon>
        <taxon>Clunio</taxon>
    </lineage>
</organism>
<evidence type="ECO:0000256" key="2">
    <source>
        <dbReference type="ARBA" id="ARBA00022448"/>
    </source>
</evidence>
<gene>
    <name evidence="9" type="primary">similar to Sialin</name>
    <name evidence="9" type="ORF">CLUMA_CG009619</name>
</gene>
<keyword evidence="3 7" id="KW-0812">Transmembrane</keyword>
<evidence type="ECO:0000256" key="6">
    <source>
        <dbReference type="ARBA" id="ARBA00023136"/>
    </source>
</evidence>
<feature type="transmembrane region" description="Helical" evidence="7">
    <location>
        <begin position="406"/>
        <end position="426"/>
    </location>
</feature>
<dbReference type="OrthoDB" id="2985014at2759"/>
<feature type="transmembrane region" description="Helical" evidence="7">
    <location>
        <begin position="380"/>
        <end position="400"/>
    </location>
</feature>
<dbReference type="FunFam" id="1.20.1250.20:FF:000003">
    <property type="entry name" value="Solute carrier family 17 member 3"/>
    <property type="match status" value="1"/>
</dbReference>
<proteinExistence type="predicted"/>
<dbReference type="PANTHER" id="PTHR11662">
    <property type="entry name" value="SOLUTE CARRIER FAMILY 17"/>
    <property type="match status" value="1"/>
</dbReference>
<dbReference type="Proteomes" id="UP000183832">
    <property type="component" value="Unassembled WGS sequence"/>
</dbReference>
<comment type="subcellular location">
    <subcellularLocation>
        <location evidence="1">Membrane</location>
        <topology evidence="1">Multi-pass membrane protein</topology>
    </subcellularLocation>
</comment>
<feature type="transmembrane region" description="Helical" evidence="7">
    <location>
        <begin position="238"/>
        <end position="259"/>
    </location>
</feature>
<dbReference type="EMBL" id="CVRI01000043">
    <property type="protein sequence ID" value="CRK96190.1"/>
    <property type="molecule type" value="Genomic_DNA"/>
</dbReference>
<dbReference type="PROSITE" id="PS50850">
    <property type="entry name" value="MFS"/>
    <property type="match status" value="1"/>
</dbReference>
<keyword evidence="10" id="KW-1185">Reference proteome</keyword>
<feature type="transmembrane region" description="Helical" evidence="7">
    <location>
        <begin position="23"/>
        <end position="47"/>
    </location>
</feature>
<evidence type="ECO:0000313" key="10">
    <source>
        <dbReference type="Proteomes" id="UP000183832"/>
    </source>
</evidence>
<dbReference type="GO" id="GO:0006820">
    <property type="term" value="P:monoatomic anion transport"/>
    <property type="evidence" value="ECO:0007669"/>
    <property type="project" value="TreeGrafter"/>
</dbReference>
<accession>A0A1J1IB38</accession>
<evidence type="ECO:0000259" key="8">
    <source>
        <dbReference type="PROSITE" id="PS50850"/>
    </source>
</evidence>
<reference evidence="9 10" key="1">
    <citation type="submission" date="2015-04" db="EMBL/GenBank/DDBJ databases">
        <authorList>
            <person name="Syromyatnikov M.Y."/>
            <person name="Popov V.N."/>
        </authorList>
    </citation>
    <scope>NUCLEOTIDE SEQUENCE [LARGE SCALE GENOMIC DNA]</scope>
</reference>
<feature type="transmembrane region" description="Helical" evidence="7">
    <location>
        <begin position="350"/>
        <end position="368"/>
    </location>
</feature>
<feature type="domain" description="Major facilitator superfamily (MFS) profile" evidence="8">
    <location>
        <begin position="23"/>
        <end position="497"/>
    </location>
</feature>
<dbReference type="Gene3D" id="1.20.1250.20">
    <property type="entry name" value="MFS general substrate transporter like domains"/>
    <property type="match status" value="2"/>
</dbReference>
<evidence type="ECO:0000256" key="3">
    <source>
        <dbReference type="ARBA" id="ARBA00022692"/>
    </source>
</evidence>
<dbReference type="Pfam" id="PF07690">
    <property type="entry name" value="MFS_1"/>
    <property type="match status" value="1"/>
</dbReference>
<evidence type="ECO:0000313" key="9">
    <source>
        <dbReference type="EMBL" id="CRK96190.1"/>
    </source>
</evidence>
<dbReference type="GO" id="GO:0016020">
    <property type="term" value="C:membrane"/>
    <property type="evidence" value="ECO:0007669"/>
    <property type="project" value="UniProtKB-SubCell"/>
</dbReference>
<evidence type="ECO:0000256" key="1">
    <source>
        <dbReference type="ARBA" id="ARBA00004141"/>
    </source>
</evidence>
<keyword evidence="6 7" id="KW-0472">Membrane</keyword>
<evidence type="ECO:0000256" key="5">
    <source>
        <dbReference type="ARBA" id="ARBA00022989"/>
    </source>
</evidence>
<feature type="transmembrane region" description="Helical" evidence="7">
    <location>
        <begin position="172"/>
        <end position="192"/>
    </location>
</feature>
<feature type="transmembrane region" description="Helical" evidence="7">
    <location>
        <begin position="148"/>
        <end position="166"/>
    </location>
</feature>
<feature type="transmembrane region" description="Helical" evidence="7">
    <location>
        <begin position="310"/>
        <end position="330"/>
    </location>
</feature>
<dbReference type="GO" id="GO:0015293">
    <property type="term" value="F:symporter activity"/>
    <property type="evidence" value="ECO:0007669"/>
    <property type="project" value="UniProtKB-KW"/>
</dbReference>
<protein>
    <submittedName>
        <fullName evidence="9">CLUMA_CG009619, isoform A</fullName>
    </submittedName>
</protein>
<keyword evidence="5 7" id="KW-1133">Transmembrane helix</keyword>
<evidence type="ECO:0000256" key="7">
    <source>
        <dbReference type="SAM" id="Phobius"/>
    </source>
</evidence>
<dbReference type="InterPro" id="IPR020846">
    <property type="entry name" value="MFS_dom"/>
</dbReference>
<feature type="transmembrane region" description="Helical" evidence="7">
    <location>
        <begin position="438"/>
        <end position="461"/>
    </location>
</feature>
<dbReference type="SUPFAM" id="SSF103473">
    <property type="entry name" value="MFS general substrate transporter"/>
    <property type="match status" value="1"/>
</dbReference>
<dbReference type="STRING" id="568069.A0A1J1IB38"/>